<keyword evidence="1" id="KW-0493">Microtubule</keyword>
<dbReference type="InterPro" id="IPR011033">
    <property type="entry name" value="PRC_barrel-like_sf"/>
</dbReference>
<evidence type="ECO:0000259" key="2">
    <source>
        <dbReference type="PROSITE" id="PS51508"/>
    </source>
</evidence>
<dbReference type="InterPro" id="IPR038209">
    <property type="entry name" value="CKK_dom_sf"/>
</dbReference>
<evidence type="ECO:0000313" key="3">
    <source>
        <dbReference type="Proteomes" id="UP000504630"/>
    </source>
</evidence>
<accession>A0A6J2QSZ7</accession>
<dbReference type="AlphaFoldDB" id="A0A6J2QSZ7"/>
<dbReference type="InParanoid" id="A0A6J2QSZ7"/>
<dbReference type="Pfam" id="PF08683">
    <property type="entry name" value="CAMSAP_CKK"/>
    <property type="match status" value="1"/>
</dbReference>
<dbReference type="GO" id="GO:0005516">
    <property type="term" value="F:calmodulin binding"/>
    <property type="evidence" value="ECO:0007669"/>
    <property type="project" value="InterPro"/>
</dbReference>
<organism evidence="3 4">
    <name type="scientific">Cottoperca gobio</name>
    <name type="common">Frogmouth</name>
    <name type="synonym">Aphritis gobio</name>
    <dbReference type="NCBI Taxonomy" id="56716"/>
    <lineage>
        <taxon>Eukaryota</taxon>
        <taxon>Metazoa</taxon>
        <taxon>Chordata</taxon>
        <taxon>Craniata</taxon>
        <taxon>Vertebrata</taxon>
        <taxon>Euteleostomi</taxon>
        <taxon>Actinopterygii</taxon>
        <taxon>Neopterygii</taxon>
        <taxon>Teleostei</taxon>
        <taxon>Neoteleostei</taxon>
        <taxon>Acanthomorphata</taxon>
        <taxon>Eupercaria</taxon>
        <taxon>Perciformes</taxon>
        <taxon>Notothenioidei</taxon>
        <taxon>Bovichtidae</taxon>
        <taxon>Cottoperca</taxon>
    </lineage>
</organism>
<dbReference type="GO" id="GO:0007026">
    <property type="term" value="P:negative regulation of microtubule depolymerization"/>
    <property type="evidence" value="ECO:0007669"/>
    <property type="project" value="TreeGrafter"/>
</dbReference>
<sequence length="151" mass="16419">MLLKAQSSPAGYRGADLSCSHRGSTLSLATEADSVLSREAESQRAGSVCLMESFPMLSRASSRNMERDWENGSIASFITSAEYNGPKLFKELSSKSNKPIIINAIAHCCLAGKVNEMQKNVILFYHPLPRRRVHVLVHAGEVGDRQVQGGG</sequence>
<feature type="domain" description="CKK" evidence="2">
    <location>
        <begin position="85"/>
        <end position="151"/>
    </location>
</feature>
<dbReference type="SUPFAM" id="SSF50346">
    <property type="entry name" value="PRC-barrel domain"/>
    <property type="match status" value="1"/>
</dbReference>
<keyword evidence="3" id="KW-1185">Reference proteome</keyword>
<evidence type="ECO:0000256" key="1">
    <source>
        <dbReference type="PROSITE-ProRule" id="PRU00841"/>
    </source>
</evidence>
<comment type="similarity">
    <text evidence="1">Belongs to the CAMSAP1 family.</text>
</comment>
<dbReference type="RefSeq" id="XP_029301059.1">
    <property type="nucleotide sequence ID" value="XM_029445199.1"/>
</dbReference>
<dbReference type="InterPro" id="IPR032940">
    <property type="entry name" value="CAMSAP"/>
</dbReference>
<dbReference type="PANTHER" id="PTHR21595">
    <property type="entry name" value="PATRONIN"/>
    <property type="match status" value="1"/>
</dbReference>
<dbReference type="PROSITE" id="PS51508">
    <property type="entry name" value="CKK"/>
    <property type="match status" value="1"/>
</dbReference>
<dbReference type="GO" id="GO:0051011">
    <property type="term" value="F:microtubule minus-end binding"/>
    <property type="evidence" value="ECO:0007669"/>
    <property type="project" value="TreeGrafter"/>
</dbReference>
<dbReference type="Gene3D" id="3.10.20.360">
    <property type="entry name" value="CKK domain"/>
    <property type="match status" value="1"/>
</dbReference>
<dbReference type="OrthoDB" id="8946703at2759"/>
<dbReference type="GeneID" id="115017033"/>
<reference evidence="4" key="1">
    <citation type="submission" date="2025-08" db="UniProtKB">
        <authorList>
            <consortium name="RefSeq"/>
        </authorList>
    </citation>
    <scope>IDENTIFICATION</scope>
</reference>
<dbReference type="PANTHER" id="PTHR21595:SF3">
    <property type="entry name" value="CALMODULIN-REGULATED SPECTRIN-ASSOCIATED PROTEIN 1"/>
    <property type="match status" value="1"/>
</dbReference>
<name>A0A6J2QSZ7_COTGO</name>
<dbReference type="Proteomes" id="UP000504630">
    <property type="component" value="Chromosome 12"/>
</dbReference>
<proteinExistence type="inferred from homology"/>
<dbReference type="GO" id="GO:0036449">
    <property type="term" value="C:microtubule minus-end"/>
    <property type="evidence" value="ECO:0007669"/>
    <property type="project" value="TreeGrafter"/>
</dbReference>
<evidence type="ECO:0000313" key="4">
    <source>
        <dbReference type="RefSeq" id="XP_029301059.1"/>
    </source>
</evidence>
<dbReference type="KEGG" id="cgob:115017033"/>
<gene>
    <name evidence="4" type="primary">LOC115017033</name>
</gene>
<dbReference type="InterPro" id="IPR014797">
    <property type="entry name" value="CKK_CAMSAP"/>
</dbReference>
<dbReference type="GO" id="GO:0031122">
    <property type="term" value="P:cytoplasmic microtubule organization"/>
    <property type="evidence" value="ECO:0007669"/>
    <property type="project" value="TreeGrafter"/>
</dbReference>
<comment type="domain">
    <text evidence="1">The CKK domain binds microtubules.</text>
</comment>
<protein>
    <submittedName>
        <fullName evidence="4">Calmodulin-regulated spectrin-associated protein 1-B-like</fullName>
    </submittedName>
</protein>